<dbReference type="SMART" id="SM00052">
    <property type="entry name" value="EAL"/>
    <property type="match status" value="1"/>
</dbReference>
<dbReference type="Gene3D" id="3.30.450.20">
    <property type="entry name" value="PAS domain"/>
    <property type="match status" value="2"/>
</dbReference>
<feature type="modified residue" description="4-aspartylphosphate" evidence="1">
    <location>
        <position position="206"/>
    </location>
</feature>
<evidence type="ECO:0000259" key="6">
    <source>
        <dbReference type="PROSITE" id="PS50887"/>
    </source>
</evidence>
<dbReference type="Gene3D" id="3.30.70.270">
    <property type="match status" value="1"/>
</dbReference>
<dbReference type="PROSITE" id="PS50113">
    <property type="entry name" value="PAC"/>
    <property type="match status" value="1"/>
</dbReference>
<dbReference type="PROSITE" id="PS50110">
    <property type="entry name" value="RESPONSE_REGULATORY"/>
    <property type="match status" value="2"/>
</dbReference>
<evidence type="ECO:0000259" key="2">
    <source>
        <dbReference type="PROSITE" id="PS50110"/>
    </source>
</evidence>
<dbReference type="EMBL" id="JABSNM010000002">
    <property type="protein sequence ID" value="NRT55036.1"/>
    <property type="molecule type" value="Genomic_DNA"/>
</dbReference>
<name>A0ABX2FYD8_9BURK</name>
<dbReference type="PANTHER" id="PTHR44757:SF2">
    <property type="entry name" value="BIOFILM ARCHITECTURE MAINTENANCE PROTEIN MBAA"/>
    <property type="match status" value="1"/>
</dbReference>
<comment type="caution">
    <text evidence="7">The sequence shown here is derived from an EMBL/GenBank/DDBJ whole genome shotgun (WGS) entry which is preliminary data.</text>
</comment>
<feature type="domain" description="Response regulatory" evidence="2">
    <location>
        <begin position="157"/>
        <end position="273"/>
    </location>
</feature>
<feature type="domain" description="PAS" evidence="3">
    <location>
        <begin position="303"/>
        <end position="375"/>
    </location>
</feature>
<dbReference type="PROSITE" id="PS50883">
    <property type="entry name" value="EAL"/>
    <property type="match status" value="1"/>
</dbReference>
<dbReference type="InterPro" id="IPR029787">
    <property type="entry name" value="Nucleotide_cyclase"/>
</dbReference>
<dbReference type="InterPro" id="IPR011006">
    <property type="entry name" value="CheY-like_superfamily"/>
</dbReference>
<feature type="modified residue" description="4-aspartylphosphate" evidence="1">
    <location>
        <position position="64"/>
    </location>
</feature>
<proteinExistence type="predicted"/>
<reference evidence="7 8" key="1">
    <citation type="submission" date="2020-05" db="EMBL/GenBank/DDBJ databases">
        <title>Genomic Encyclopedia of Type Strains, Phase IV (KMG-V): Genome sequencing to study the core and pangenomes of soil and plant-associated prokaryotes.</title>
        <authorList>
            <person name="Whitman W."/>
        </authorList>
    </citation>
    <scope>NUCLEOTIDE SEQUENCE [LARGE SCALE GENOMIC DNA]</scope>
    <source>
        <strain evidence="7 8">C29</strain>
    </source>
</reference>
<dbReference type="PROSITE" id="PS50112">
    <property type="entry name" value="PAS"/>
    <property type="match status" value="2"/>
</dbReference>
<dbReference type="SMART" id="SM00448">
    <property type="entry name" value="REC"/>
    <property type="match status" value="2"/>
</dbReference>
<evidence type="ECO:0000256" key="1">
    <source>
        <dbReference type="PROSITE-ProRule" id="PRU00169"/>
    </source>
</evidence>
<evidence type="ECO:0000313" key="8">
    <source>
        <dbReference type="Proteomes" id="UP001516061"/>
    </source>
</evidence>
<dbReference type="NCBIfam" id="TIGR00229">
    <property type="entry name" value="sensory_box"/>
    <property type="match status" value="2"/>
</dbReference>
<dbReference type="InterPro" id="IPR013655">
    <property type="entry name" value="PAS_fold_3"/>
</dbReference>
<dbReference type="SMART" id="SM00086">
    <property type="entry name" value="PAC"/>
    <property type="match status" value="2"/>
</dbReference>
<evidence type="ECO:0000259" key="4">
    <source>
        <dbReference type="PROSITE" id="PS50113"/>
    </source>
</evidence>
<dbReference type="SUPFAM" id="SSF141868">
    <property type="entry name" value="EAL domain-like"/>
    <property type="match status" value="1"/>
</dbReference>
<feature type="domain" description="PAS" evidence="3">
    <location>
        <begin position="428"/>
        <end position="485"/>
    </location>
</feature>
<dbReference type="PROSITE" id="PS50887">
    <property type="entry name" value="GGDEF"/>
    <property type="match status" value="1"/>
</dbReference>
<dbReference type="InterPro" id="IPR001610">
    <property type="entry name" value="PAC"/>
</dbReference>
<feature type="domain" description="PAC" evidence="4">
    <location>
        <begin position="379"/>
        <end position="431"/>
    </location>
</feature>
<dbReference type="InterPro" id="IPR001789">
    <property type="entry name" value="Sig_transdc_resp-reg_receiver"/>
</dbReference>
<dbReference type="InterPro" id="IPR035965">
    <property type="entry name" value="PAS-like_dom_sf"/>
</dbReference>
<feature type="domain" description="EAL" evidence="5">
    <location>
        <begin position="728"/>
        <end position="983"/>
    </location>
</feature>
<dbReference type="SUPFAM" id="SSF55073">
    <property type="entry name" value="Nucleotide cyclase"/>
    <property type="match status" value="1"/>
</dbReference>
<dbReference type="RefSeq" id="WP_173803971.1">
    <property type="nucleotide sequence ID" value="NZ_JABSNM010000002.1"/>
</dbReference>
<gene>
    <name evidence="7" type="ORF">HNQ01_000746</name>
</gene>
<feature type="domain" description="Response regulatory" evidence="2">
    <location>
        <begin position="15"/>
        <end position="131"/>
    </location>
</feature>
<dbReference type="NCBIfam" id="TIGR00254">
    <property type="entry name" value="GGDEF"/>
    <property type="match status" value="1"/>
</dbReference>
<keyword evidence="8" id="KW-1185">Reference proteome</keyword>
<dbReference type="SUPFAM" id="SSF52172">
    <property type="entry name" value="CheY-like"/>
    <property type="match status" value="2"/>
</dbReference>
<organism evidence="7 8">
    <name type="scientific">Sphaerotilus uruguayifluvii</name>
    <dbReference type="NCBI Taxonomy" id="2735897"/>
    <lineage>
        <taxon>Bacteria</taxon>
        <taxon>Pseudomonadati</taxon>
        <taxon>Pseudomonadota</taxon>
        <taxon>Betaproteobacteria</taxon>
        <taxon>Burkholderiales</taxon>
        <taxon>Sphaerotilaceae</taxon>
        <taxon>Sphaerotilus</taxon>
    </lineage>
</organism>
<sequence>MNDTPRSGAPETRPRILVVDDVAENLHVLLGILRGEFAVVAATSGARALDIAGRDPRPDLILLDIRMPEMDGYEVLHRLKAGPDTQDIPVIFVTALAESADEAVGLRLGAADYVTKPVNAELLLLRVRNQLELQGHRRRHRQRERERDARLRGHKPLLLLVDDAPENLHALMEVLQTDYRIAVAPGGQAALDLLAGGPAPDLVLLDVVMPGLDGHEVCRRMKAMPGLRHVPVIFITVNHDTGAKVRGFGAGAADYITKPFDIDEVRARIRHHLELSQLRGSLEDLVEQRLAALQQANQALSDSKEKYRVLAEYSPNWEYWTAPDGSFLYVSPACREVSGHAPVDFFADPGLFRRLLHPDDLPAWEEQIRQARAGTPPRAAAPLRIRGRDGALRWIEHVCQPVHDPDGRFLGLRGTHRDVSSRVLAEAQLRLIGTVFATTSDAVVIAGADNRIVRVNQAFVELTGQTQADVAGRDPAEVLDFVLAERLAGPEESWAQVRSGARWNGELLCRRRDGSRFVAWASFSRVDPGDGSESRHVYLLADITEKKKADGLIWYQAHHDALTGLPNRQRFNQKLEARLRQCRPGATTGLLVIDLDRFKEVNDSQGHEVGDLLLGEAARRIAQCIGPDDTVARLGGDEFLVMLTDPVDAQAAGRTAETIVDSLSRAFRVQEAEYLISASIGIALHPHHGSTVSELTKRADQAMYLAKRTGRGCVRFFTRELQDEADRRVQLIRDLRRALEQEQLAVHYQPVVDLRGGAMIKAEALLRWRHPELGLISPSVFIPVAEDTGLIRDIGEWVFRQVAHDTAGLRRQHGEAFQVSFNMSPVQFQRGSTGFADWLRLLQDLGLPGSALIVEITEGLLLNGSLAVRDTLLMFRDAGIGVAVDDFGTGYSSLAYLQRFDVDVLKIDQSFVRDIARQPTTEALCEAVVVMAHKLGLQVIAEGVETADQLALLRRIGCDQAQGFLCAEAMPVDALLAWSPGAVPALNTATLAGASAPRSVADGTPVC</sequence>
<dbReference type="CDD" id="cd01949">
    <property type="entry name" value="GGDEF"/>
    <property type="match status" value="1"/>
</dbReference>
<dbReference type="SMART" id="SM00267">
    <property type="entry name" value="GGDEF"/>
    <property type="match status" value="1"/>
</dbReference>
<dbReference type="Gene3D" id="3.20.20.450">
    <property type="entry name" value="EAL domain"/>
    <property type="match status" value="1"/>
</dbReference>
<dbReference type="Pfam" id="PF13426">
    <property type="entry name" value="PAS_9"/>
    <property type="match status" value="1"/>
</dbReference>
<dbReference type="SUPFAM" id="SSF55785">
    <property type="entry name" value="PYP-like sensor domain (PAS domain)"/>
    <property type="match status" value="2"/>
</dbReference>
<evidence type="ECO:0000259" key="3">
    <source>
        <dbReference type="PROSITE" id="PS50112"/>
    </source>
</evidence>
<dbReference type="InterPro" id="IPR052155">
    <property type="entry name" value="Biofilm_reg_signaling"/>
</dbReference>
<dbReference type="InterPro" id="IPR000014">
    <property type="entry name" value="PAS"/>
</dbReference>
<dbReference type="CDD" id="cd01948">
    <property type="entry name" value="EAL"/>
    <property type="match status" value="1"/>
</dbReference>
<dbReference type="InterPro" id="IPR043128">
    <property type="entry name" value="Rev_trsase/Diguanyl_cyclase"/>
</dbReference>
<evidence type="ECO:0000313" key="7">
    <source>
        <dbReference type="EMBL" id="NRT55036.1"/>
    </source>
</evidence>
<accession>A0ABX2FYD8</accession>
<feature type="domain" description="GGDEF" evidence="6">
    <location>
        <begin position="586"/>
        <end position="719"/>
    </location>
</feature>
<dbReference type="InterPro" id="IPR000160">
    <property type="entry name" value="GGDEF_dom"/>
</dbReference>
<dbReference type="InterPro" id="IPR035919">
    <property type="entry name" value="EAL_sf"/>
</dbReference>
<dbReference type="InterPro" id="IPR000700">
    <property type="entry name" value="PAS-assoc_C"/>
</dbReference>
<dbReference type="Pfam" id="PF00990">
    <property type="entry name" value="GGDEF"/>
    <property type="match status" value="1"/>
</dbReference>
<dbReference type="Pfam" id="PF08447">
    <property type="entry name" value="PAS_3"/>
    <property type="match status" value="1"/>
</dbReference>
<keyword evidence="1" id="KW-0597">Phosphoprotein</keyword>
<dbReference type="Gene3D" id="3.40.50.2300">
    <property type="match status" value="2"/>
</dbReference>
<dbReference type="CDD" id="cd00130">
    <property type="entry name" value="PAS"/>
    <property type="match status" value="2"/>
</dbReference>
<dbReference type="PANTHER" id="PTHR44757">
    <property type="entry name" value="DIGUANYLATE CYCLASE DGCP"/>
    <property type="match status" value="1"/>
</dbReference>
<evidence type="ECO:0000259" key="5">
    <source>
        <dbReference type="PROSITE" id="PS50883"/>
    </source>
</evidence>
<dbReference type="InterPro" id="IPR001633">
    <property type="entry name" value="EAL_dom"/>
</dbReference>
<dbReference type="SMART" id="SM00091">
    <property type="entry name" value="PAS"/>
    <property type="match status" value="2"/>
</dbReference>
<protein>
    <submittedName>
        <fullName evidence="7">Diguanylate cyclase (GGDEF)-like protein/PAS domain S-box-containing protein</fullName>
    </submittedName>
</protein>
<dbReference type="Pfam" id="PF00072">
    <property type="entry name" value="Response_reg"/>
    <property type="match status" value="2"/>
</dbReference>
<dbReference type="Pfam" id="PF00563">
    <property type="entry name" value="EAL"/>
    <property type="match status" value="1"/>
</dbReference>
<dbReference type="Proteomes" id="UP001516061">
    <property type="component" value="Unassembled WGS sequence"/>
</dbReference>